<protein>
    <submittedName>
        <fullName evidence="1">Short chain dehydrogenase</fullName>
    </submittedName>
</protein>
<evidence type="ECO:0000313" key="1">
    <source>
        <dbReference type="EMBL" id="SON54029.1"/>
    </source>
</evidence>
<dbReference type="KEGG" id="hdi:HDIA_0488"/>
<dbReference type="EMBL" id="LT960614">
    <property type="protein sequence ID" value="SON54029.1"/>
    <property type="molecule type" value="Genomic_DNA"/>
</dbReference>
<keyword evidence="2" id="KW-1185">Reference proteome</keyword>
<sequence length="88" mass="9618">MLLRTFFDRTGGSRAVIAMPHGWVRTEMGGPTAGLEIAQSVLMVVDVLTGQRGCQGLFFLSYFGNSLDWQASSANARTKAHFPDFYSA</sequence>
<dbReference type="SUPFAM" id="SSF51735">
    <property type="entry name" value="NAD(P)-binding Rossmann-fold domains"/>
    <property type="match status" value="1"/>
</dbReference>
<dbReference type="Proteomes" id="UP000223606">
    <property type="component" value="Chromosome 1"/>
</dbReference>
<reference evidence="2" key="1">
    <citation type="submission" date="2017-09" db="EMBL/GenBank/DDBJ databases">
        <title>Genome sequence of Nannocystis excedens DSM 71.</title>
        <authorList>
            <person name="Blom J."/>
        </authorList>
    </citation>
    <scope>NUCLEOTIDE SEQUENCE [LARGE SCALE GENOMIC DNA]</scope>
    <source>
        <strain evidence="2">type strain: E19</strain>
    </source>
</reference>
<organism evidence="1 2">
    <name type="scientific">Hartmannibacter diazotrophicus</name>
    <dbReference type="NCBI Taxonomy" id="1482074"/>
    <lineage>
        <taxon>Bacteria</taxon>
        <taxon>Pseudomonadati</taxon>
        <taxon>Pseudomonadota</taxon>
        <taxon>Alphaproteobacteria</taxon>
        <taxon>Hyphomicrobiales</taxon>
        <taxon>Pleomorphomonadaceae</taxon>
        <taxon>Hartmannibacter</taxon>
    </lineage>
</organism>
<dbReference type="AlphaFoldDB" id="A0A2C9D1G8"/>
<proteinExistence type="predicted"/>
<evidence type="ECO:0000313" key="2">
    <source>
        <dbReference type="Proteomes" id="UP000223606"/>
    </source>
</evidence>
<gene>
    <name evidence="1" type="ORF">HDIA_0488</name>
</gene>
<dbReference type="RefSeq" id="WP_099554027.1">
    <property type="nucleotide sequence ID" value="NZ_LT960614.1"/>
</dbReference>
<name>A0A2C9D1G8_9HYPH</name>
<dbReference type="InterPro" id="IPR036291">
    <property type="entry name" value="NAD(P)-bd_dom_sf"/>
</dbReference>
<accession>A0A2C9D1G8</accession>
<dbReference type="OrthoDB" id="9785826at2"/>